<feature type="compositionally biased region" description="Pro residues" evidence="1">
    <location>
        <begin position="91"/>
        <end position="102"/>
    </location>
</feature>
<proteinExistence type="predicted"/>
<feature type="region of interest" description="Disordered" evidence="1">
    <location>
        <begin position="1"/>
        <end position="102"/>
    </location>
</feature>
<dbReference type="Proteomes" id="UP000641386">
    <property type="component" value="Unassembled WGS sequence"/>
</dbReference>
<comment type="caution">
    <text evidence="2">The sequence shown here is derived from an EMBL/GenBank/DDBJ whole genome shotgun (WGS) entry which is preliminary data.</text>
</comment>
<accession>A0A919E3B6</accession>
<name>A0A919E3B6_9ACTN</name>
<evidence type="ECO:0000313" key="2">
    <source>
        <dbReference type="EMBL" id="GHF07483.1"/>
    </source>
</evidence>
<feature type="compositionally biased region" description="Basic and acidic residues" evidence="1">
    <location>
        <begin position="27"/>
        <end position="76"/>
    </location>
</feature>
<evidence type="ECO:0000313" key="3">
    <source>
        <dbReference type="Proteomes" id="UP000641386"/>
    </source>
</evidence>
<dbReference type="InterPro" id="IPR028037">
    <property type="entry name" value="Antitoxin_Rv0909/MT0933"/>
</dbReference>
<dbReference type="Pfam" id="PF14013">
    <property type="entry name" value="MT0933_antitox"/>
    <property type="match status" value="1"/>
</dbReference>
<dbReference type="AlphaFoldDB" id="A0A919E3B6"/>
<dbReference type="RefSeq" id="WP_189907232.1">
    <property type="nucleotide sequence ID" value="NZ_BNBC01000052.1"/>
</dbReference>
<keyword evidence="3" id="KW-1185">Reference proteome</keyword>
<evidence type="ECO:0008006" key="4">
    <source>
        <dbReference type="Google" id="ProtNLM"/>
    </source>
</evidence>
<organism evidence="2 3">
    <name type="scientific">Streptomyces spiralis</name>
    <dbReference type="NCBI Taxonomy" id="66376"/>
    <lineage>
        <taxon>Bacteria</taxon>
        <taxon>Bacillati</taxon>
        <taxon>Actinomycetota</taxon>
        <taxon>Actinomycetes</taxon>
        <taxon>Kitasatosporales</taxon>
        <taxon>Streptomycetaceae</taxon>
        <taxon>Streptomyces</taxon>
    </lineage>
</organism>
<dbReference type="EMBL" id="BNBC01000052">
    <property type="protein sequence ID" value="GHF07483.1"/>
    <property type="molecule type" value="Genomic_DNA"/>
</dbReference>
<sequence length="102" mass="10800">MGLLDNMKAKLGPAKDKVSDLAQRQRGSIEHGLDKAAKVVDEKTKGKYSEKIHAGTGKAKEAVDRIAQRGERRPDTDTSTAPGGETAQTPPQTPPEGPPPTS</sequence>
<reference evidence="2" key="1">
    <citation type="journal article" date="2014" name="Int. J. Syst. Evol. Microbiol.">
        <title>Complete genome sequence of Corynebacterium casei LMG S-19264T (=DSM 44701T), isolated from a smear-ripened cheese.</title>
        <authorList>
            <consortium name="US DOE Joint Genome Institute (JGI-PGF)"/>
            <person name="Walter F."/>
            <person name="Albersmeier A."/>
            <person name="Kalinowski J."/>
            <person name="Ruckert C."/>
        </authorList>
    </citation>
    <scope>NUCLEOTIDE SEQUENCE</scope>
    <source>
        <strain evidence="2">JCM 3302</strain>
    </source>
</reference>
<reference evidence="2" key="2">
    <citation type="submission" date="2020-09" db="EMBL/GenBank/DDBJ databases">
        <authorList>
            <person name="Sun Q."/>
            <person name="Ohkuma M."/>
        </authorList>
    </citation>
    <scope>NUCLEOTIDE SEQUENCE</scope>
    <source>
        <strain evidence="2">JCM 3302</strain>
    </source>
</reference>
<protein>
    <recommendedName>
        <fullName evidence="4">Antitoxin</fullName>
    </recommendedName>
</protein>
<evidence type="ECO:0000256" key="1">
    <source>
        <dbReference type="SAM" id="MobiDB-lite"/>
    </source>
</evidence>
<gene>
    <name evidence="2" type="ORF">GCM10014715_74220</name>
</gene>